<accession>K0ZB24</accession>
<organism evidence="1 2">
    <name type="scientific">Slackia piriformis YIT 12062</name>
    <dbReference type="NCBI Taxonomy" id="742818"/>
    <lineage>
        <taxon>Bacteria</taxon>
        <taxon>Bacillati</taxon>
        <taxon>Actinomycetota</taxon>
        <taxon>Coriobacteriia</taxon>
        <taxon>Eggerthellales</taxon>
        <taxon>Eggerthellaceae</taxon>
        <taxon>Slackia</taxon>
    </lineage>
</organism>
<dbReference type="eggNOG" id="ENOG5034AHZ">
    <property type="taxonomic scope" value="Bacteria"/>
</dbReference>
<proteinExistence type="predicted"/>
<gene>
    <name evidence="1" type="ORF">HMPREF9451_00193</name>
</gene>
<comment type="caution">
    <text evidence="1">The sequence shown here is derived from an EMBL/GenBank/DDBJ whole genome shotgun (WGS) entry which is preliminary data.</text>
</comment>
<sequence length="141" mass="15776">MLQQDYLMRLFLQFAEGIRRSMDYGKHDPNEASESLEDAISRALDMDADVILGLEAESFASIVHISGTDSRVVEYVVRSLALEAFYLEQAGRTGRSDLRYAQACALARAYGVEEPERNKVFTEEELAGMLEEDGVVESSSR</sequence>
<dbReference type="EMBL" id="ADMD01000001">
    <property type="protein sequence ID" value="EJZ84590.1"/>
    <property type="molecule type" value="Genomic_DNA"/>
</dbReference>
<evidence type="ECO:0000313" key="2">
    <source>
        <dbReference type="Proteomes" id="UP000006069"/>
    </source>
</evidence>
<dbReference type="HOGENOM" id="CLU_132551_0_0_11"/>
<evidence type="ECO:0000313" key="1">
    <source>
        <dbReference type="EMBL" id="EJZ84590.1"/>
    </source>
</evidence>
<dbReference type="PATRIC" id="fig|742818.3.peg.217"/>
<name>K0ZB24_9ACTN</name>
<dbReference type="RefSeq" id="WP_009138430.1">
    <property type="nucleotide sequence ID" value="NZ_JH815198.1"/>
</dbReference>
<keyword evidence="2" id="KW-1185">Reference proteome</keyword>
<dbReference type="AlphaFoldDB" id="K0ZB24"/>
<protein>
    <submittedName>
        <fullName evidence="1">Uncharacterized protein</fullName>
    </submittedName>
</protein>
<dbReference type="Proteomes" id="UP000006069">
    <property type="component" value="Unassembled WGS sequence"/>
</dbReference>
<reference evidence="1 2" key="1">
    <citation type="submission" date="2012-08" db="EMBL/GenBank/DDBJ databases">
        <title>The Genome Sequence of Slackia piriformis YIT 12062.</title>
        <authorList>
            <consortium name="The Broad Institute Genome Sequencing Platform"/>
            <person name="Earl A."/>
            <person name="Ward D."/>
            <person name="Feldgarden M."/>
            <person name="Gevers D."/>
            <person name="Morotomi M."/>
            <person name="Walker B."/>
            <person name="Young S.K."/>
            <person name="Zeng Q."/>
            <person name="Gargeya S."/>
            <person name="Fitzgerald M."/>
            <person name="Haas B."/>
            <person name="Abouelleil A."/>
            <person name="Alvarado L."/>
            <person name="Arachchi H.M."/>
            <person name="Berlin A.M."/>
            <person name="Chapman S.B."/>
            <person name="Goldberg J."/>
            <person name="Griggs A."/>
            <person name="Gujja S."/>
            <person name="Hansen M."/>
            <person name="Howarth C."/>
            <person name="Imamovic A."/>
            <person name="Larimer J."/>
            <person name="McCowen C."/>
            <person name="Montmayeur A."/>
            <person name="Murphy C."/>
            <person name="Neiman D."/>
            <person name="Pearson M."/>
            <person name="Priest M."/>
            <person name="Roberts A."/>
            <person name="Saif S."/>
            <person name="Shea T."/>
            <person name="Sisk P."/>
            <person name="Sykes S."/>
            <person name="Wortman J."/>
            <person name="Nusbaum C."/>
            <person name="Birren B."/>
        </authorList>
    </citation>
    <scope>NUCLEOTIDE SEQUENCE [LARGE SCALE GENOMIC DNA]</scope>
    <source>
        <strain evidence="1 2">YIT 12062</strain>
    </source>
</reference>
<dbReference type="OrthoDB" id="3186493at2"/>
<dbReference type="InParanoid" id="K0ZB24"/>